<dbReference type="PATRIC" id="fig|993517.3.peg.3727"/>
<sequence length="153" mass="16741">MHLFAQEAGISTFPTRGTNSMVTRNKSSHRSGIAVTELAVGLPLLLVVMMGTVEACTMIRLQQKMKMVAYEGARVGVLPEAKAENVEWQCDTLSADQRLNSIVVVMDPMDPTTLDSGEWFTVEIRAPFSDNALMGGWGFGNYDLSESVTLQKP</sequence>
<keyword evidence="1" id="KW-1133">Transmembrane helix</keyword>
<dbReference type="InterPro" id="IPR012495">
    <property type="entry name" value="TadE-like_dom"/>
</dbReference>
<dbReference type="Proteomes" id="UP000007993">
    <property type="component" value="Unassembled WGS sequence"/>
</dbReference>
<evidence type="ECO:0000313" key="3">
    <source>
        <dbReference type="EMBL" id="EKK01200.1"/>
    </source>
</evidence>
<dbReference type="AlphaFoldDB" id="K5CCE9"/>
<evidence type="ECO:0000259" key="2">
    <source>
        <dbReference type="Pfam" id="PF07811"/>
    </source>
</evidence>
<evidence type="ECO:0000256" key="1">
    <source>
        <dbReference type="SAM" id="Phobius"/>
    </source>
</evidence>
<protein>
    <submittedName>
        <fullName evidence="3">TadE-like protein</fullName>
    </submittedName>
</protein>
<reference evidence="3 4" key="1">
    <citation type="journal article" date="2013" name="Mar. Genomics">
        <title>Expression of sulfatases in Rhodopirellula baltica and the diversity of sulfatases in the genus Rhodopirellula.</title>
        <authorList>
            <person name="Wegner C.E."/>
            <person name="Richter-Heitmann T."/>
            <person name="Klindworth A."/>
            <person name="Klockow C."/>
            <person name="Richter M."/>
            <person name="Achstetter T."/>
            <person name="Glockner F.O."/>
            <person name="Harder J."/>
        </authorList>
    </citation>
    <scope>NUCLEOTIDE SEQUENCE [LARGE SCALE GENOMIC DNA]</scope>
    <source>
        <strain evidence="3 4">SH28</strain>
    </source>
</reference>
<dbReference type="Pfam" id="PF07811">
    <property type="entry name" value="TadE"/>
    <property type="match status" value="1"/>
</dbReference>
<comment type="caution">
    <text evidence="3">The sequence shown here is derived from an EMBL/GenBank/DDBJ whole genome shotgun (WGS) entry which is preliminary data.</text>
</comment>
<evidence type="ECO:0000313" key="4">
    <source>
        <dbReference type="Proteomes" id="UP000007993"/>
    </source>
</evidence>
<feature type="transmembrane region" description="Helical" evidence="1">
    <location>
        <begin position="38"/>
        <end position="59"/>
    </location>
</feature>
<keyword evidence="1" id="KW-0812">Transmembrane</keyword>
<organism evidence="3 4">
    <name type="scientific">Rhodopirellula baltica SH28</name>
    <dbReference type="NCBI Taxonomy" id="993517"/>
    <lineage>
        <taxon>Bacteria</taxon>
        <taxon>Pseudomonadati</taxon>
        <taxon>Planctomycetota</taxon>
        <taxon>Planctomycetia</taxon>
        <taxon>Pirellulales</taxon>
        <taxon>Pirellulaceae</taxon>
        <taxon>Rhodopirellula</taxon>
    </lineage>
</organism>
<gene>
    <name evidence="3" type="ORF">RBSH_03439</name>
</gene>
<proteinExistence type="predicted"/>
<feature type="domain" description="TadE-like" evidence="2">
    <location>
        <begin position="32"/>
        <end position="74"/>
    </location>
</feature>
<keyword evidence="1" id="KW-0472">Membrane</keyword>
<accession>K5CCE9</accession>
<dbReference type="EMBL" id="AMCW01000100">
    <property type="protein sequence ID" value="EKK01200.1"/>
    <property type="molecule type" value="Genomic_DNA"/>
</dbReference>
<name>K5CCE9_RHOBT</name>